<keyword evidence="2" id="KW-1185">Reference proteome</keyword>
<gene>
    <name evidence="1" type="ORF">OWV82_017957</name>
</gene>
<proteinExistence type="predicted"/>
<comment type="caution">
    <text evidence="1">The sequence shown here is derived from an EMBL/GenBank/DDBJ whole genome shotgun (WGS) entry which is preliminary data.</text>
</comment>
<evidence type="ECO:0000313" key="2">
    <source>
        <dbReference type="Proteomes" id="UP001164539"/>
    </source>
</evidence>
<dbReference type="EMBL" id="CM051403">
    <property type="protein sequence ID" value="KAJ4707918.1"/>
    <property type="molecule type" value="Genomic_DNA"/>
</dbReference>
<organism evidence="1 2">
    <name type="scientific">Melia azedarach</name>
    <name type="common">Chinaberry tree</name>
    <dbReference type="NCBI Taxonomy" id="155640"/>
    <lineage>
        <taxon>Eukaryota</taxon>
        <taxon>Viridiplantae</taxon>
        <taxon>Streptophyta</taxon>
        <taxon>Embryophyta</taxon>
        <taxon>Tracheophyta</taxon>
        <taxon>Spermatophyta</taxon>
        <taxon>Magnoliopsida</taxon>
        <taxon>eudicotyledons</taxon>
        <taxon>Gunneridae</taxon>
        <taxon>Pentapetalae</taxon>
        <taxon>rosids</taxon>
        <taxon>malvids</taxon>
        <taxon>Sapindales</taxon>
        <taxon>Meliaceae</taxon>
        <taxon>Melia</taxon>
    </lineage>
</organism>
<evidence type="ECO:0000313" key="1">
    <source>
        <dbReference type="EMBL" id="KAJ4707918.1"/>
    </source>
</evidence>
<protein>
    <submittedName>
        <fullName evidence="1">Plant/F18B13-26 protein</fullName>
    </submittedName>
</protein>
<dbReference type="Proteomes" id="UP001164539">
    <property type="component" value="Chromosome 10"/>
</dbReference>
<sequence>MATFQRSEVCFRRQGSSGLVWQDRFFSGDLNKMKPEQEKKAADPRELRHCQSDGSIGMIEKGPGRSTNNGGNIIHRTYKVSTDVDPPSPRVSGCWFCCLTKPAKVHQKHKF</sequence>
<reference evidence="1 2" key="1">
    <citation type="journal article" date="2023" name="Science">
        <title>Complex scaffold remodeling in plant triterpene biosynthesis.</title>
        <authorList>
            <person name="De La Pena R."/>
            <person name="Hodgson H."/>
            <person name="Liu J.C."/>
            <person name="Stephenson M.J."/>
            <person name="Martin A.C."/>
            <person name="Owen C."/>
            <person name="Harkess A."/>
            <person name="Leebens-Mack J."/>
            <person name="Jimenez L.E."/>
            <person name="Osbourn A."/>
            <person name="Sattely E.S."/>
        </authorList>
    </citation>
    <scope>NUCLEOTIDE SEQUENCE [LARGE SCALE GENOMIC DNA]</scope>
    <source>
        <strain evidence="2">cv. JPN11</strain>
        <tissue evidence="1">Leaf</tissue>
    </source>
</reference>
<accession>A0ACC1XAY6</accession>
<name>A0ACC1XAY6_MELAZ</name>